<comment type="caution">
    <text evidence="3">The sequence shown here is derived from an EMBL/GenBank/DDBJ whole genome shotgun (WGS) entry which is preliminary data.</text>
</comment>
<dbReference type="eggNOG" id="COG0589">
    <property type="taxonomic scope" value="Bacteria"/>
</dbReference>
<dbReference type="Proteomes" id="UP000017090">
    <property type="component" value="Unassembled WGS sequence"/>
</dbReference>
<comment type="similarity">
    <text evidence="1">Belongs to the universal stress protein A family.</text>
</comment>
<dbReference type="STRING" id="1111454.HMPREF1250_1373"/>
<dbReference type="SUPFAM" id="SSF52402">
    <property type="entry name" value="Adenine nucleotide alpha hydrolases-like"/>
    <property type="match status" value="1"/>
</dbReference>
<organism evidence="3 4">
    <name type="scientific">Megasphaera vaginalis</name>
    <name type="common">ex Srinivasan et al. 2021</name>
    <dbReference type="NCBI Taxonomy" id="1111454"/>
    <lineage>
        <taxon>Bacteria</taxon>
        <taxon>Bacillati</taxon>
        <taxon>Bacillota</taxon>
        <taxon>Negativicutes</taxon>
        <taxon>Veillonellales</taxon>
        <taxon>Veillonellaceae</taxon>
        <taxon>Megasphaera</taxon>
    </lineage>
</organism>
<reference evidence="3 4" key="1">
    <citation type="submission" date="2013-09" db="EMBL/GenBank/DDBJ databases">
        <authorList>
            <person name="Durkin A.S."/>
            <person name="Haft D.R."/>
            <person name="McCorrison J."/>
            <person name="Torralba M."/>
            <person name="Gillis M."/>
            <person name="Haft D.H."/>
            <person name="Methe B."/>
            <person name="Sutton G."/>
            <person name="Nelson K.E."/>
        </authorList>
    </citation>
    <scope>NUCLEOTIDE SEQUENCE [LARGE SCALE GENOMIC DNA]</scope>
    <source>
        <strain evidence="3 4">BV3C16-1</strain>
    </source>
</reference>
<dbReference type="PANTHER" id="PTHR46268">
    <property type="entry name" value="STRESS RESPONSE PROTEIN NHAX"/>
    <property type="match status" value="1"/>
</dbReference>
<dbReference type="InterPro" id="IPR006016">
    <property type="entry name" value="UspA"/>
</dbReference>
<dbReference type="Pfam" id="PF00582">
    <property type="entry name" value="Usp"/>
    <property type="match status" value="1"/>
</dbReference>
<evidence type="ECO:0000313" key="4">
    <source>
        <dbReference type="Proteomes" id="UP000017090"/>
    </source>
</evidence>
<gene>
    <name evidence="3" type="ORF">HMPREF1250_1373</name>
</gene>
<keyword evidence="4" id="KW-1185">Reference proteome</keyword>
<accession>U7UJV3</accession>
<dbReference type="RefSeq" id="WP_023053771.1">
    <property type="nucleotide sequence ID" value="NZ_AWXA01000037.1"/>
</dbReference>
<dbReference type="Gene3D" id="3.40.50.620">
    <property type="entry name" value="HUPs"/>
    <property type="match status" value="1"/>
</dbReference>
<dbReference type="InterPro" id="IPR014729">
    <property type="entry name" value="Rossmann-like_a/b/a_fold"/>
</dbReference>
<dbReference type="CDD" id="cd00293">
    <property type="entry name" value="USP-like"/>
    <property type="match status" value="1"/>
</dbReference>
<dbReference type="InterPro" id="IPR006015">
    <property type="entry name" value="Universal_stress_UspA"/>
</dbReference>
<dbReference type="PRINTS" id="PR01438">
    <property type="entry name" value="UNVRSLSTRESS"/>
</dbReference>
<dbReference type="EMBL" id="AWXA01000037">
    <property type="protein sequence ID" value="ERT59144.1"/>
    <property type="molecule type" value="Genomic_DNA"/>
</dbReference>
<dbReference type="OrthoDB" id="9777884at2"/>
<dbReference type="AlphaFoldDB" id="U7UJV3"/>
<proteinExistence type="inferred from homology"/>
<evidence type="ECO:0000259" key="2">
    <source>
        <dbReference type="Pfam" id="PF00582"/>
    </source>
</evidence>
<name>U7UJV3_9FIRM</name>
<evidence type="ECO:0000313" key="3">
    <source>
        <dbReference type="EMBL" id="ERT59144.1"/>
    </source>
</evidence>
<dbReference type="PATRIC" id="fig|1111454.3.peg.1297"/>
<protein>
    <submittedName>
        <fullName evidence="3">Universal stress family protein</fullName>
    </submittedName>
</protein>
<sequence>MIAYKRIVVPVDGSENAKRALEHACALAVAADASLILVYVATIISATPSFGSLFGGYAAERVAVELQEKGERILQEAAASVPHRVKVERVFEVGAPDAIILSVVKEKAGDMIVMGCRGLGKVEGYALGSVSQYVMNHANVPVILVK</sequence>
<evidence type="ECO:0000256" key="1">
    <source>
        <dbReference type="ARBA" id="ARBA00008791"/>
    </source>
</evidence>
<feature type="domain" description="UspA" evidence="2">
    <location>
        <begin position="4"/>
        <end position="146"/>
    </location>
</feature>
<dbReference type="PANTHER" id="PTHR46268:SF6">
    <property type="entry name" value="UNIVERSAL STRESS PROTEIN UP12"/>
    <property type="match status" value="1"/>
</dbReference>